<accession>D8GN17</accession>
<proteinExistence type="predicted"/>
<dbReference type="AlphaFoldDB" id="D8GN17"/>
<evidence type="ECO:0000313" key="2">
    <source>
        <dbReference type="Proteomes" id="UP000001656"/>
    </source>
</evidence>
<organism evidence="1 2">
    <name type="scientific">Clostridium ljungdahlii (strain ATCC 55383 / DSM 13528 / PETC)</name>
    <dbReference type="NCBI Taxonomy" id="748727"/>
    <lineage>
        <taxon>Bacteria</taxon>
        <taxon>Bacillati</taxon>
        <taxon>Bacillota</taxon>
        <taxon>Clostridia</taxon>
        <taxon>Eubacteriales</taxon>
        <taxon>Clostridiaceae</taxon>
        <taxon>Clostridium</taxon>
    </lineage>
</organism>
<reference evidence="1 2" key="1">
    <citation type="journal article" date="2010" name="Proc. Natl. Acad. Sci. U.S.A.">
        <title>Clostridium ljungdahlii represents a microbial production platform based on syngas.</title>
        <authorList>
            <person name="Kopke M."/>
            <person name="Held C."/>
            <person name="Hujer S."/>
            <person name="Liesegang H."/>
            <person name="Wiezer A."/>
            <person name="Wollherr A."/>
            <person name="Ehrenreich A."/>
            <person name="Liebl W."/>
            <person name="Gottschalk G."/>
            <person name="Durre P."/>
        </authorList>
    </citation>
    <scope>NUCLEOTIDE SEQUENCE [LARGE SCALE GENOMIC DNA]</scope>
    <source>
        <strain evidence="2">ATCC 55383 / DSM 13528 / PETC</strain>
    </source>
</reference>
<dbReference type="KEGG" id="clj:CLJU_c05590"/>
<evidence type="ECO:0000313" key="1">
    <source>
        <dbReference type="EMBL" id="ADK13641.1"/>
    </source>
</evidence>
<sequence length="35" mass="4266">MKFGKFKLKCYVIKKCSFKGKYFVRKLIEVFKKCV</sequence>
<protein>
    <submittedName>
        <fullName evidence="1">Uncharacterized protein</fullName>
    </submittedName>
</protein>
<name>D8GN17_CLOLD</name>
<dbReference type="HOGENOM" id="CLU_3364237_0_0_9"/>
<gene>
    <name evidence="1" type="ordered locus">CLJU_c05590</name>
</gene>
<dbReference type="EMBL" id="CP001666">
    <property type="protein sequence ID" value="ADK13641.1"/>
    <property type="molecule type" value="Genomic_DNA"/>
</dbReference>
<dbReference type="Proteomes" id="UP000001656">
    <property type="component" value="Chromosome"/>
</dbReference>